<evidence type="ECO:0000313" key="3">
    <source>
        <dbReference type="Proteomes" id="UP000284379"/>
    </source>
</evidence>
<evidence type="ECO:0000313" key="2">
    <source>
        <dbReference type="EMBL" id="RHB34226.1"/>
    </source>
</evidence>
<dbReference type="EMBL" id="QSGO01000010">
    <property type="protein sequence ID" value="RHB34226.1"/>
    <property type="molecule type" value="Genomic_DNA"/>
</dbReference>
<evidence type="ECO:0000256" key="1">
    <source>
        <dbReference type="SAM" id="MobiDB-lite"/>
    </source>
</evidence>
<sequence>MPKNNEFANKVKNSNHVSTSAHDTGKENPFEGAKVTGYIPVDMEKNPKYKYGVVNAVGDCLDSDLSPIRIKDGDRLVVHAIPLTEVEIMMNIEKIVCIMLKDGRAFIKQAIFYNAPRGILIVRLLNPIEHRFFVPVSDIKALFVVDMVIDKEYYNTNIKPIAGKCGALSGDLVEIPIQKKQHT</sequence>
<feature type="region of interest" description="Disordered" evidence="1">
    <location>
        <begin position="1"/>
        <end position="26"/>
    </location>
</feature>
<protein>
    <submittedName>
        <fullName evidence="2">Uncharacterized protein</fullName>
    </submittedName>
</protein>
<accession>A0A413VKV9</accession>
<dbReference type="AlphaFoldDB" id="A0A413VKV9"/>
<feature type="compositionally biased region" description="Polar residues" evidence="1">
    <location>
        <begin position="11"/>
        <end position="22"/>
    </location>
</feature>
<dbReference type="Proteomes" id="UP000284379">
    <property type="component" value="Unassembled WGS sequence"/>
</dbReference>
<comment type="caution">
    <text evidence="2">The sequence shown here is derived from an EMBL/GenBank/DDBJ whole genome shotgun (WGS) entry which is preliminary data.</text>
</comment>
<organism evidence="2 3">
    <name type="scientific">Bacteroides nordii</name>
    <dbReference type="NCBI Taxonomy" id="291645"/>
    <lineage>
        <taxon>Bacteria</taxon>
        <taxon>Pseudomonadati</taxon>
        <taxon>Bacteroidota</taxon>
        <taxon>Bacteroidia</taxon>
        <taxon>Bacteroidales</taxon>
        <taxon>Bacteroidaceae</taxon>
        <taxon>Bacteroides</taxon>
    </lineage>
</organism>
<dbReference type="RefSeq" id="WP_122201762.1">
    <property type="nucleotide sequence ID" value="NZ_CABJFV010000010.1"/>
</dbReference>
<name>A0A413VKV9_9BACE</name>
<reference evidence="2 3" key="1">
    <citation type="submission" date="2018-08" db="EMBL/GenBank/DDBJ databases">
        <title>A genome reference for cultivated species of the human gut microbiota.</title>
        <authorList>
            <person name="Zou Y."/>
            <person name="Xue W."/>
            <person name="Luo G."/>
        </authorList>
    </citation>
    <scope>NUCLEOTIDE SEQUENCE [LARGE SCALE GENOMIC DNA]</scope>
    <source>
        <strain evidence="2 3">AM40-30BH</strain>
    </source>
</reference>
<gene>
    <name evidence="2" type="ORF">DW888_13590</name>
</gene>
<proteinExistence type="predicted"/>